<protein>
    <submittedName>
        <fullName evidence="2">Uncharacterized protein</fullName>
    </submittedName>
</protein>
<gene>
    <name evidence="2" type="ORF">M983_0135</name>
</gene>
<dbReference type="OrthoDB" id="5596796at2"/>
<evidence type="ECO:0000313" key="3">
    <source>
        <dbReference type="Proteomes" id="UP000094023"/>
    </source>
</evidence>
<dbReference type="Proteomes" id="UP000094023">
    <property type="component" value="Unassembled WGS sequence"/>
</dbReference>
<dbReference type="Pfam" id="PF11739">
    <property type="entry name" value="YdbH-like"/>
    <property type="match status" value="1"/>
</dbReference>
<evidence type="ECO:0000313" key="2">
    <source>
        <dbReference type="EMBL" id="OAT38870.1"/>
    </source>
</evidence>
<keyword evidence="1" id="KW-0472">Membrane</keyword>
<sequence length="878" mass="98278">MSLKKTIKWTGAVLFGVGILGTALWVTIPRWVPIIAKLYLPEGIFLSLSQPKLHKLGLSVDNISLQTKTCNLATLDNFIFSYKKAQTDHFQFSSQQLLINEQCFSQLPPKEKEDTVEVPLDVQSVLASIPNLSVDIAHIGLQANAQYQGTFHLKTQDNGRLFTYQGDNIHIVAFLRDNQWLDIKQFNIELPENNNIELAAEIALPLNFSSLPENGSINATLKTSQYSYPLVLIIEWQGQSGTISLAEQGGGHALANLPWELTAENITINNGRWEWFGLEQPLTGGVNIRVSQWQKGISGSLLTARLNVMTQGRAGKGNLVISVPETPINWVDAHIPIQMTGVVNKSLMQADAQLPIIITGMLTDPKIEFQQGSLLRFKGPLTETLTIKDARLPLAGTTLSSQGFNGRLNAIVLANDSIWGDYRVHFEGKSTDFLPDKGQWYWRYWGDGNLLPLQARWDIAGTGAWIDKTVSFNTLNTGFDVLKYQNTTMTAPRLTLVAPFRWIRNDENSIFDGKLKLTSQRIDFPGDGFLDRTDFIADIKGTSPFSFNMKGELSAKPNIGPIAINTRWDGARLRGQMRWPSQPINAFQSLLPESLGITLDKGEFYTQADFSIAPEQGLIAGGHLVVKHGGMWLKDGILEGLDFILPWRLKGEEWQLGVKQPVQLRIKRINNLFEITDITADLQGFYPATKHKPLVLSNVKVAMLDGTIAMKNLTIPQQDAAIISLNNIELSRLFTLLKVTQLAASGKVSGEFPFFINNNQWIIRNGWLANSSNLTLRLDKDFVDSIDDNNMSAGVAIAWLRYLEISRSWTKVNLSNLGELTLEAEIQGANPLEDKRRQVNLNYRHEENIFQLWRSLRFGSQLEEWLEKSLSDLGSESQ</sequence>
<feature type="transmembrane region" description="Helical" evidence="1">
    <location>
        <begin position="12"/>
        <end position="32"/>
    </location>
</feature>
<dbReference type="RefSeq" id="WP_083954514.1">
    <property type="nucleotide sequence ID" value="NZ_LXEN01000007.1"/>
</dbReference>
<accession>A0A198GPT2</accession>
<dbReference type="InterPro" id="IPR021730">
    <property type="entry name" value="YdbH"/>
</dbReference>
<name>A0A198GPT2_9GAMM</name>
<dbReference type="EMBL" id="LXEN01000007">
    <property type="protein sequence ID" value="OAT38870.1"/>
    <property type="molecule type" value="Genomic_DNA"/>
</dbReference>
<proteinExistence type="predicted"/>
<keyword evidence="1" id="KW-1133">Transmembrane helix</keyword>
<dbReference type="PATRIC" id="fig|1354337.4.peg.142"/>
<dbReference type="NCBIfam" id="NF007971">
    <property type="entry name" value="PRK10695.1"/>
    <property type="match status" value="1"/>
</dbReference>
<organism evidence="2 3">
    <name type="scientific">Proteus myxofaciens ATCC 19692</name>
    <dbReference type="NCBI Taxonomy" id="1354337"/>
    <lineage>
        <taxon>Bacteria</taxon>
        <taxon>Pseudomonadati</taxon>
        <taxon>Pseudomonadota</taxon>
        <taxon>Gammaproteobacteria</taxon>
        <taxon>Enterobacterales</taxon>
        <taxon>Morganellaceae</taxon>
        <taxon>Proteus</taxon>
    </lineage>
</organism>
<evidence type="ECO:0000256" key="1">
    <source>
        <dbReference type="SAM" id="Phobius"/>
    </source>
</evidence>
<dbReference type="STRING" id="1354337.M983_0135"/>
<dbReference type="AlphaFoldDB" id="A0A198GPT2"/>
<comment type="caution">
    <text evidence="2">The sequence shown here is derived from an EMBL/GenBank/DDBJ whole genome shotgun (WGS) entry which is preliminary data.</text>
</comment>
<reference evidence="2 3" key="1">
    <citation type="submission" date="2016-04" db="EMBL/GenBank/DDBJ databases">
        <title>ATOL: Assembling a taxonomically balanced genome-scale reconstruction of the evolutionary history of the Enterobacteriaceae.</title>
        <authorList>
            <person name="Plunkett G.III."/>
            <person name="Neeno-Eckwall E.C."/>
            <person name="Glasner J.D."/>
            <person name="Perna N.T."/>
        </authorList>
    </citation>
    <scope>NUCLEOTIDE SEQUENCE [LARGE SCALE GENOMIC DNA]</scope>
    <source>
        <strain evidence="2 3">ATCC 19692</strain>
    </source>
</reference>
<keyword evidence="3" id="KW-1185">Reference proteome</keyword>
<keyword evidence="1" id="KW-0812">Transmembrane</keyword>